<keyword evidence="2" id="KW-0456">Lyase</keyword>
<evidence type="ECO:0000313" key="2">
    <source>
        <dbReference type="EMBL" id="SHE95955.1"/>
    </source>
</evidence>
<dbReference type="Gene3D" id="3.20.20.60">
    <property type="entry name" value="Phosphoenolpyruvate-binding domains"/>
    <property type="match status" value="1"/>
</dbReference>
<organism evidence="2 3">
    <name type="scientific">Streptoalloteichus hindustanus</name>
    <dbReference type="NCBI Taxonomy" id="2017"/>
    <lineage>
        <taxon>Bacteria</taxon>
        <taxon>Bacillati</taxon>
        <taxon>Actinomycetota</taxon>
        <taxon>Actinomycetes</taxon>
        <taxon>Pseudonocardiales</taxon>
        <taxon>Pseudonocardiaceae</taxon>
        <taxon>Streptoalloteichus</taxon>
    </lineage>
</organism>
<proteinExistence type="predicted"/>
<dbReference type="InterPro" id="IPR040442">
    <property type="entry name" value="Pyrv_kinase-like_dom_sf"/>
</dbReference>
<name>A0A1M4XR86_STRHI</name>
<evidence type="ECO:0000313" key="3">
    <source>
        <dbReference type="Proteomes" id="UP000184501"/>
    </source>
</evidence>
<dbReference type="PANTHER" id="PTHR42905:SF16">
    <property type="entry name" value="CARBOXYPHOSPHONOENOLPYRUVATE PHOSPHONOMUTASE-LIKE PROTEIN (AFU_ORTHOLOGUE AFUA_5G07230)"/>
    <property type="match status" value="1"/>
</dbReference>
<protein>
    <submittedName>
        <fullName evidence="2">2-Methylisocitrate lyase, PEP mutase family</fullName>
    </submittedName>
</protein>
<gene>
    <name evidence="2" type="ORF">SAMN05444320_10289</name>
</gene>
<dbReference type="STRING" id="2017.SAMN05444320_10289"/>
<dbReference type="Pfam" id="PF13714">
    <property type="entry name" value="PEP_mutase"/>
    <property type="match status" value="1"/>
</dbReference>
<feature type="region of interest" description="Disordered" evidence="1">
    <location>
        <begin position="14"/>
        <end position="46"/>
    </location>
</feature>
<reference evidence="2 3" key="1">
    <citation type="submission" date="2016-11" db="EMBL/GenBank/DDBJ databases">
        <authorList>
            <person name="Jaros S."/>
            <person name="Januszkiewicz K."/>
            <person name="Wedrychowicz H."/>
        </authorList>
    </citation>
    <scope>NUCLEOTIDE SEQUENCE [LARGE SCALE GENOMIC DNA]</scope>
    <source>
        <strain evidence="2 3">DSM 44523</strain>
    </source>
</reference>
<evidence type="ECO:0000256" key="1">
    <source>
        <dbReference type="SAM" id="MobiDB-lite"/>
    </source>
</evidence>
<dbReference type="CDD" id="cd00377">
    <property type="entry name" value="ICL_PEPM"/>
    <property type="match status" value="1"/>
</dbReference>
<dbReference type="InterPro" id="IPR039556">
    <property type="entry name" value="ICL/PEPM"/>
</dbReference>
<dbReference type="PANTHER" id="PTHR42905">
    <property type="entry name" value="PHOSPHOENOLPYRUVATE CARBOXYLASE"/>
    <property type="match status" value="1"/>
</dbReference>
<dbReference type="AlphaFoldDB" id="A0A1M4XR86"/>
<dbReference type="Proteomes" id="UP000184501">
    <property type="component" value="Unassembled WGS sequence"/>
</dbReference>
<dbReference type="SUPFAM" id="SSF51621">
    <property type="entry name" value="Phosphoenolpyruvate/pyruvate domain"/>
    <property type="match status" value="1"/>
</dbReference>
<accession>A0A1M4XR86</accession>
<dbReference type="EMBL" id="FQVN01000002">
    <property type="protein sequence ID" value="SHE95955.1"/>
    <property type="molecule type" value="Genomic_DNA"/>
</dbReference>
<sequence length="345" mass="35623">MLIDITTTVLDQRLSGPTPGTATRGSAVVPSASGAVPGDVKPSHQTNECGEYPPGPFRPGCLTVPMTISQRDKALLFHELHRKGEPLVLANAWDVASARIIEDAGSPAVATTSAGVAWSLGIADGDRLGRDAAVDVVARVAAAVNVPVTADIETGFGESPEELAETIRQVLDAGAIGVNLEDGVFSGSTPLRAVDEQVERLRAARQAADAADVPLYVNARVDTYIRQAGDPATRLQETLDRAAAYLAAGASGIFVPAVVDKDTVSALVKGIDAPLNILAWRPEHPTVPELAELGVARVSVGSGVASAAYAVAQRSIRELLSKGSSAELAGALDYGYINGLLAPKA</sequence>
<dbReference type="GO" id="GO:0016829">
    <property type="term" value="F:lyase activity"/>
    <property type="evidence" value="ECO:0007669"/>
    <property type="project" value="UniProtKB-KW"/>
</dbReference>
<dbReference type="InterPro" id="IPR015813">
    <property type="entry name" value="Pyrv/PenolPyrv_kinase-like_dom"/>
</dbReference>
<keyword evidence="3" id="KW-1185">Reference proteome</keyword>